<evidence type="ECO:0000313" key="1">
    <source>
        <dbReference type="EMBL" id="KAD6795490.1"/>
    </source>
</evidence>
<comment type="caution">
    <text evidence="1">The sequence shown here is derived from an EMBL/GenBank/DDBJ whole genome shotgun (WGS) entry which is preliminary data.</text>
</comment>
<name>A0A5N6PQY6_9ASTR</name>
<reference evidence="1 2" key="1">
    <citation type="submission" date="2019-05" db="EMBL/GenBank/DDBJ databases">
        <title>Mikania micrantha, genome provides insights into the molecular mechanism of rapid growth.</title>
        <authorList>
            <person name="Liu B."/>
        </authorList>
    </citation>
    <scope>NUCLEOTIDE SEQUENCE [LARGE SCALE GENOMIC DNA]</scope>
    <source>
        <strain evidence="1">NLD-2019</strain>
        <tissue evidence="1">Leaf</tissue>
    </source>
</reference>
<keyword evidence="2" id="KW-1185">Reference proteome</keyword>
<gene>
    <name evidence="1" type="ORF">E3N88_06386</name>
</gene>
<dbReference type="EMBL" id="SZYD01000003">
    <property type="protein sequence ID" value="KAD6795490.1"/>
    <property type="molecule type" value="Genomic_DNA"/>
</dbReference>
<sequence length="90" mass="10433">MVNILQRIGVIEILDNAQKVCTAWRAIDMDLAMWRVFYMENYLGSSGITVYRKMFKQAVDKSQGKLAELTMVGFCDYELLQFVADRSDRL</sequence>
<evidence type="ECO:0008006" key="3">
    <source>
        <dbReference type="Google" id="ProtNLM"/>
    </source>
</evidence>
<dbReference type="PANTHER" id="PTHR38926:SF80">
    <property type="entry name" value="F-BOX DOMAIN, LEUCINE-RICH REPEAT DOMAIN SUPERFAMILY"/>
    <property type="match status" value="1"/>
</dbReference>
<evidence type="ECO:0000313" key="2">
    <source>
        <dbReference type="Proteomes" id="UP000326396"/>
    </source>
</evidence>
<proteinExistence type="predicted"/>
<dbReference type="AlphaFoldDB" id="A0A5N6PQY6"/>
<dbReference type="PANTHER" id="PTHR38926">
    <property type="entry name" value="F-BOX DOMAIN CONTAINING PROTEIN, EXPRESSED"/>
    <property type="match status" value="1"/>
</dbReference>
<organism evidence="1 2">
    <name type="scientific">Mikania micrantha</name>
    <name type="common">bitter vine</name>
    <dbReference type="NCBI Taxonomy" id="192012"/>
    <lineage>
        <taxon>Eukaryota</taxon>
        <taxon>Viridiplantae</taxon>
        <taxon>Streptophyta</taxon>
        <taxon>Embryophyta</taxon>
        <taxon>Tracheophyta</taxon>
        <taxon>Spermatophyta</taxon>
        <taxon>Magnoliopsida</taxon>
        <taxon>eudicotyledons</taxon>
        <taxon>Gunneridae</taxon>
        <taxon>Pentapetalae</taxon>
        <taxon>asterids</taxon>
        <taxon>campanulids</taxon>
        <taxon>Asterales</taxon>
        <taxon>Asteraceae</taxon>
        <taxon>Asteroideae</taxon>
        <taxon>Heliantheae alliance</taxon>
        <taxon>Eupatorieae</taxon>
        <taxon>Mikania</taxon>
    </lineage>
</organism>
<accession>A0A5N6PQY6</accession>
<protein>
    <recommendedName>
        <fullName evidence="3">F-box domain-containing protein</fullName>
    </recommendedName>
</protein>
<dbReference type="Proteomes" id="UP000326396">
    <property type="component" value="Linkage Group LG11"/>
</dbReference>
<dbReference type="OrthoDB" id="2095648at2759"/>